<dbReference type="NCBIfam" id="NF045798">
    <property type="entry name" value="DsrP"/>
    <property type="match status" value="1"/>
</dbReference>
<dbReference type="PANTHER" id="PTHR43044:SF2">
    <property type="entry name" value="POLYSULPHIDE REDUCTASE NRFD"/>
    <property type="match status" value="1"/>
</dbReference>
<name>A0ABT1Y1X1_9FIRM</name>
<comment type="subcellular location">
    <subcellularLocation>
        <location evidence="1">Cell membrane</location>
        <topology evidence="1">Multi-pass membrane protein</topology>
    </subcellularLocation>
</comment>
<proteinExistence type="inferred from homology"/>
<evidence type="ECO:0000313" key="8">
    <source>
        <dbReference type="EMBL" id="MCR6544866.1"/>
    </source>
</evidence>
<dbReference type="InterPro" id="IPR054823">
    <property type="entry name" value="DsrP-like"/>
</dbReference>
<keyword evidence="9" id="KW-1185">Reference proteome</keyword>
<dbReference type="InterPro" id="IPR005614">
    <property type="entry name" value="NrfD-like"/>
</dbReference>
<feature type="transmembrane region" description="Helical" evidence="7">
    <location>
        <begin position="12"/>
        <end position="32"/>
    </location>
</feature>
<dbReference type="RefSeq" id="WP_089612418.1">
    <property type="nucleotide sequence ID" value="NZ_CP022121.1"/>
</dbReference>
<dbReference type="PANTHER" id="PTHR43044">
    <property type="match status" value="1"/>
</dbReference>
<feature type="transmembrane region" description="Helical" evidence="7">
    <location>
        <begin position="192"/>
        <end position="220"/>
    </location>
</feature>
<evidence type="ECO:0000313" key="9">
    <source>
        <dbReference type="Proteomes" id="UP001524944"/>
    </source>
</evidence>
<evidence type="ECO:0000256" key="4">
    <source>
        <dbReference type="ARBA" id="ARBA00022692"/>
    </source>
</evidence>
<feature type="transmembrane region" description="Helical" evidence="7">
    <location>
        <begin position="280"/>
        <end position="301"/>
    </location>
</feature>
<evidence type="ECO:0000256" key="2">
    <source>
        <dbReference type="ARBA" id="ARBA00008929"/>
    </source>
</evidence>
<dbReference type="Pfam" id="PF03916">
    <property type="entry name" value="NrfD"/>
    <property type="match status" value="1"/>
</dbReference>
<dbReference type="EMBL" id="JANPWE010000002">
    <property type="protein sequence ID" value="MCR6544866.1"/>
    <property type="molecule type" value="Genomic_DNA"/>
</dbReference>
<feature type="transmembrane region" description="Helical" evidence="7">
    <location>
        <begin position="313"/>
        <end position="339"/>
    </location>
</feature>
<feature type="transmembrane region" description="Helical" evidence="7">
    <location>
        <begin position="52"/>
        <end position="74"/>
    </location>
</feature>
<gene>
    <name evidence="8" type="primary">nrfD</name>
    <name evidence="8" type="ORF">NVS47_04925</name>
</gene>
<dbReference type="Gene3D" id="1.20.1630.10">
    <property type="entry name" value="Formate dehydrogenase/DMSO reductase domain"/>
    <property type="match status" value="1"/>
</dbReference>
<keyword evidence="6 7" id="KW-0472">Membrane</keyword>
<accession>A0ABT1Y1X1</accession>
<keyword evidence="3" id="KW-1003">Cell membrane</keyword>
<protein>
    <submittedName>
        <fullName evidence="8">Polysulfide reductase NrfD</fullName>
    </submittedName>
</protein>
<evidence type="ECO:0000256" key="5">
    <source>
        <dbReference type="ARBA" id="ARBA00022989"/>
    </source>
</evidence>
<feature type="transmembrane region" description="Helical" evidence="7">
    <location>
        <begin position="86"/>
        <end position="105"/>
    </location>
</feature>
<keyword evidence="5 7" id="KW-1133">Transmembrane helix</keyword>
<feature type="transmembrane region" description="Helical" evidence="7">
    <location>
        <begin position="125"/>
        <end position="143"/>
    </location>
</feature>
<sequence length="388" mass="43447">MVEHIFRGSKRYWLWLGFLAAVIAAGFAAYIYQFQNGLTVTNMGRDVSWGLYIGQFTFFVGVAASAVMVVLPYYLHNAKEFGKVTIFGEFLAISAVIMCLLFIIVDLGRPDRLFNVIIMATPHSMMFWDMVVLSGYLLINLLVGWNVLEAEYNSVSPATWVKRLAYLSIPWAVSIHTVTAFLISGLPGRHYWLTAIMAARFLASAFASGPSLLILLMLFLKKFTSFKVEDKVLNKLSVIITYALTISLFFIGLEFFTAFYSQVPTHMHTLQYLFVGLEGHTALVPFMAVFTVLALVAWVLLLNPKTRKNQKYLGMACAFVFVAMMIEKGLALIIGGFIPNTFERITEYLPSLIELMVTVGVWAIGALVLTILYKMAVAVKERAGETEH</sequence>
<reference evidence="8 9" key="1">
    <citation type="submission" date="2022-08" db="EMBL/GenBank/DDBJ databases">
        <title>Proteogenomics of the novel Dehalobacterium formicoaceticum strain EZ94 highlights a key role of methyltransferases during anaerobic dichloromethane degradation.</title>
        <authorList>
            <person name="Wasmund K."/>
        </authorList>
    </citation>
    <scope>NUCLEOTIDE SEQUENCE [LARGE SCALE GENOMIC DNA]</scope>
    <source>
        <strain evidence="8 9">EZ94</strain>
    </source>
</reference>
<feature type="transmembrane region" description="Helical" evidence="7">
    <location>
        <begin position="232"/>
        <end position="260"/>
    </location>
</feature>
<dbReference type="Proteomes" id="UP001524944">
    <property type="component" value="Unassembled WGS sequence"/>
</dbReference>
<comment type="similarity">
    <text evidence="2">Belongs to the NrfD family.</text>
</comment>
<evidence type="ECO:0000256" key="7">
    <source>
        <dbReference type="SAM" id="Phobius"/>
    </source>
</evidence>
<evidence type="ECO:0000256" key="6">
    <source>
        <dbReference type="ARBA" id="ARBA00023136"/>
    </source>
</evidence>
<organism evidence="8 9">
    <name type="scientific">Dehalobacterium formicoaceticum</name>
    <dbReference type="NCBI Taxonomy" id="51515"/>
    <lineage>
        <taxon>Bacteria</taxon>
        <taxon>Bacillati</taxon>
        <taxon>Bacillota</taxon>
        <taxon>Clostridia</taxon>
        <taxon>Eubacteriales</taxon>
        <taxon>Peptococcaceae</taxon>
        <taxon>Dehalobacterium</taxon>
    </lineage>
</organism>
<evidence type="ECO:0000256" key="1">
    <source>
        <dbReference type="ARBA" id="ARBA00004651"/>
    </source>
</evidence>
<feature type="transmembrane region" description="Helical" evidence="7">
    <location>
        <begin position="351"/>
        <end position="373"/>
    </location>
</feature>
<evidence type="ECO:0000256" key="3">
    <source>
        <dbReference type="ARBA" id="ARBA00022475"/>
    </source>
</evidence>
<feature type="transmembrane region" description="Helical" evidence="7">
    <location>
        <begin position="164"/>
        <end position="186"/>
    </location>
</feature>
<keyword evidence="4 7" id="KW-0812">Transmembrane</keyword>
<comment type="caution">
    <text evidence="8">The sequence shown here is derived from an EMBL/GenBank/DDBJ whole genome shotgun (WGS) entry which is preliminary data.</text>
</comment>